<dbReference type="InterPro" id="IPR036640">
    <property type="entry name" value="ABC1_TM_sf"/>
</dbReference>
<evidence type="ECO:0000256" key="2">
    <source>
        <dbReference type="ARBA" id="ARBA00022692"/>
    </source>
</evidence>
<dbReference type="InterPro" id="IPR003439">
    <property type="entry name" value="ABC_transporter-like_ATP-bd"/>
</dbReference>
<protein>
    <submittedName>
        <fullName evidence="12">Peptidase domain-containing ABC transporter</fullName>
    </submittedName>
</protein>
<feature type="domain" description="Peptidase C39" evidence="11">
    <location>
        <begin position="8"/>
        <end position="127"/>
    </location>
</feature>
<feature type="transmembrane region" description="Helical" evidence="8">
    <location>
        <begin position="227"/>
        <end position="246"/>
    </location>
</feature>
<dbReference type="Gene3D" id="1.20.1560.10">
    <property type="entry name" value="ABC transporter type 1, transmembrane domain"/>
    <property type="match status" value="1"/>
</dbReference>
<reference evidence="12 13" key="1">
    <citation type="submission" date="2020-12" db="EMBL/GenBank/DDBJ databases">
        <title>Microorganisms.</title>
        <authorList>
            <person name="Matos J."/>
            <person name="Faleiro L."/>
            <person name="Duarte I."/>
        </authorList>
    </citation>
    <scope>NUCLEOTIDE SEQUENCE [LARGE SCALE GENOMIC DNA]</scope>
    <source>
        <strain evidence="12 13">PtFD3Pch2</strain>
    </source>
</reference>
<dbReference type="InterPro" id="IPR005074">
    <property type="entry name" value="Peptidase_C39"/>
</dbReference>
<keyword evidence="6 8" id="KW-1133">Transmembrane helix</keyword>
<feature type="transmembrane region" description="Helical" evidence="8">
    <location>
        <begin position="305"/>
        <end position="325"/>
    </location>
</feature>
<evidence type="ECO:0000313" key="12">
    <source>
        <dbReference type="EMBL" id="MBT8724687.1"/>
    </source>
</evidence>
<dbReference type="PANTHER" id="PTHR43394:SF1">
    <property type="entry name" value="ATP-BINDING CASSETTE SUB-FAMILY B MEMBER 10, MITOCHONDRIAL"/>
    <property type="match status" value="1"/>
</dbReference>
<evidence type="ECO:0000256" key="7">
    <source>
        <dbReference type="ARBA" id="ARBA00023136"/>
    </source>
</evidence>
<dbReference type="InterPro" id="IPR003593">
    <property type="entry name" value="AAA+_ATPase"/>
</dbReference>
<dbReference type="InterPro" id="IPR011527">
    <property type="entry name" value="ABC1_TM_dom"/>
</dbReference>
<feature type="transmembrane region" description="Helical" evidence="8">
    <location>
        <begin position="277"/>
        <end position="299"/>
    </location>
</feature>
<dbReference type="Pfam" id="PF00005">
    <property type="entry name" value="ABC_tran"/>
    <property type="match status" value="1"/>
</dbReference>
<dbReference type="PANTHER" id="PTHR43394">
    <property type="entry name" value="ATP-DEPENDENT PERMEASE MDL1, MITOCHONDRIAL"/>
    <property type="match status" value="1"/>
</dbReference>
<evidence type="ECO:0000256" key="4">
    <source>
        <dbReference type="ARBA" id="ARBA00022801"/>
    </source>
</evidence>
<keyword evidence="5" id="KW-0067">ATP-binding</keyword>
<dbReference type="InterPro" id="IPR039421">
    <property type="entry name" value="Type_1_exporter"/>
</dbReference>
<feature type="transmembrane region" description="Helical" evidence="8">
    <location>
        <begin position="200"/>
        <end position="221"/>
    </location>
</feature>
<dbReference type="SUPFAM" id="SSF52540">
    <property type="entry name" value="P-loop containing nucleoside triphosphate hydrolases"/>
    <property type="match status" value="1"/>
</dbReference>
<dbReference type="Gene3D" id="3.40.50.300">
    <property type="entry name" value="P-loop containing nucleotide triphosphate hydrolases"/>
    <property type="match status" value="1"/>
</dbReference>
<dbReference type="SMART" id="SM00382">
    <property type="entry name" value="AAA"/>
    <property type="match status" value="1"/>
</dbReference>
<comment type="subcellular location">
    <subcellularLocation>
        <location evidence="1">Cell membrane</location>
        <topology evidence="1">Multi-pass membrane protein</topology>
    </subcellularLocation>
</comment>
<sequence>MRFRVSYQHDSMQCGAACLRMVCKHYGKEYALDFLSEQCGCMIDGVSLQSIRETAEDLGFRTFAVSVGLSELQAGWCPCILHWEHNHFVVLYRIHKDKYHVADPAKGTVIYRKEDFLKRWAGDGEQGIALLLEPTQAFYDSSSGLEPEVPSPFRFLWRYIASYKKAFASVALTLLVGSLVQLVLPLLAQMMVDKGIGHKNIPLVYLILGGQLVLVLGSAAMEFVRNRLLLFVGMHVNISLITDFFAKLFRLPISFFETRTTGDLLQRIVDHRRVQDFLTGQVLSVLFSVMVLCIFMGVLFSYNSFLFLVFLAGSIGYGLWTMCFLHKRKLFDYMIFEKQSASNNKVYQLLTFMQEIKLQGGEGRRAGEWEALQKELLDIQMRSLSLQQFQQTGGIFISQSKNLVVTVIAAVSVIEGEMTLGMLLAVQFIIGQLNIPIEQLMQFLYNFQNVRLSIERISAIHGKAEERTGKKIPEQPEISRKDIRIEHLDFKYNLHGKAKVLDDITLTIPAQRTTAIVGASGSGKTTLVKLLLGYFAPTSGNIFLGDTPLQDYDMTSWRHSCGVVLQDSHVFSESLARNIAVEDKHIDRTRLRTAARQANLEEFIEKLPLKYQTMVGAEGVGLSRGQEQRIFIARALYKDPSFVFLDEATNSLDANNERIITGNLLDFCKGRTVLIVAHRLSTIRHADKIVVLHKGRIVEEGTHDELCARHGHYYELINNQLIAMGNE</sequence>
<dbReference type="SUPFAM" id="SSF90123">
    <property type="entry name" value="ABC transporter transmembrane region"/>
    <property type="match status" value="1"/>
</dbReference>
<dbReference type="Pfam" id="PF00664">
    <property type="entry name" value="ABC_membrane"/>
    <property type="match status" value="1"/>
</dbReference>
<feature type="transmembrane region" description="Helical" evidence="8">
    <location>
        <begin position="166"/>
        <end position="188"/>
    </location>
</feature>
<evidence type="ECO:0000256" key="8">
    <source>
        <dbReference type="SAM" id="Phobius"/>
    </source>
</evidence>
<dbReference type="CDD" id="cd18571">
    <property type="entry name" value="ABC_6TM_peptidase_like"/>
    <property type="match status" value="1"/>
</dbReference>
<dbReference type="CDD" id="cd02418">
    <property type="entry name" value="Peptidase_C39B"/>
    <property type="match status" value="1"/>
</dbReference>
<keyword evidence="4" id="KW-0378">Hydrolase</keyword>
<feature type="domain" description="ABC transporter" evidence="9">
    <location>
        <begin position="483"/>
        <end position="719"/>
    </location>
</feature>
<dbReference type="Gene3D" id="3.90.70.10">
    <property type="entry name" value="Cysteine proteinases"/>
    <property type="match status" value="1"/>
</dbReference>
<feature type="domain" description="ABC transmembrane type-1" evidence="10">
    <location>
        <begin position="170"/>
        <end position="449"/>
    </location>
</feature>
<evidence type="ECO:0000256" key="1">
    <source>
        <dbReference type="ARBA" id="ARBA00004651"/>
    </source>
</evidence>
<name>A0ABS5X232_BACUN</name>
<gene>
    <name evidence="12" type="ORF">JQN06_00675</name>
</gene>
<evidence type="ECO:0000313" key="13">
    <source>
        <dbReference type="Proteomes" id="UP001196342"/>
    </source>
</evidence>
<keyword evidence="2 8" id="KW-0812">Transmembrane</keyword>
<evidence type="ECO:0000259" key="11">
    <source>
        <dbReference type="PROSITE" id="PS50990"/>
    </source>
</evidence>
<dbReference type="PROSITE" id="PS50893">
    <property type="entry name" value="ABC_TRANSPORTER_2"/>
    <property type="match status" value="1"/>
</dbReference>
<evidence type="ECO:0000256" key="3">
    <source>
        <dbReference type="ARBA" id="ARBA00022741"/>
    </source>
</evidence>
<proteinExistence type="predicted"/>
<keyword evidence="7 8" id="KW-0472">Membrane</keyword>
<keyword evidence="3" id="KW-0547">Nucleotide-binding</keyword>
<evidence type="ECO:0000256" key="5">
    <source>
        <dbReference type="ARBA" id="ARBA00022840"/>
    </source>
</evidence>
<dbReference type="EMBL" id="JAFBJK010000002">
    <property type="protein sequence ID" value="MBT8724687.1"/>
    <property type="molecule type" value="Genomic_DNA"/>
</dbReference>
<organism evidence="12 13">
    <name type="scientific">Bacteroides uniformis</name>
    <dbReference type="NCBI Taxonomy" id="820"/>
    <lineage>
        <taxon>Bacteria</taxon>
        <taxon>Pseudomonadati</taxon>
        <taxon>Bacteroidota</taxon>
        <taxon>Bacteroidia</taxon>
        <taxon>Bacteroidales</taxon>
        <taxon>Bacteroidaceae</taxon>
        <taxon>Bacteroides</taxon>
    </lineage>
</organism>
<dbReference type="PROSITE" id="PS50929">
    <property type="entry name" value="ABC_TM1F"/>
    <property type="match status" value="1"/>
</dbReference>
<evidence type="ECO:0000259" key="9">
    <source>
        <dbReference type="PROSITE" id="PS50893"/>
    </source>
</evidence>
<comment type="caution">
    <text evidence="12">The sequence shown here is derived from an EMBL/GenBank/DDBJ whole genome shotgun (WGS) entry which is preliminary data.</text>
</comment>
<evidence type="ECO:0000256" key="6">
    <source>
        <dbReference type="ARBA" id="ARBA00022989"/>
    </source>
</evidence>
<dbReference type="InterPro" id="IPR027417">
    <property type="entry name" value="P-loop_NTPase"/>
</dbReference>
<dbReference type="PROSITE" id="PS50990">
    <property type="entry name" value="PEPTIDASE_C39"/>
    <property type="match status" value="1"/>
</dbReference>
<keyword evidence="13" id="KW-1185">Reference proteome</keyword>
<evidence type="ECO:0000259" key="10">
    <source>
        <dbReference type="PROSITE" id="PS50929"/>
    </source>
</evidence>
<dbReference type="Pfam" id="PF03412">
    <property type="entry name" value="Peptidase_C39"/>
    <property type="match status" value="1"/>
</dbReference>
<dbReference type="Proteomes" id="UP001196342">
    <property type="component" value="Unassembled WGS sequence"/>
</dbReference>
<accession>A0ABS5X232</accession>